<evidence type="ECO:0000313" key="3">
    <source>
        <dbReference type="Proteomes" id="UP000095713"/>
    </source>
</evidence>
<feature type="domain" description="Exostosin GT47" evidence="1">
    <location>
        <begin position="239"/>
        <end position="320"/>
    </location>
</feature>
<gene>
    <name evidence="2" type="ORF">A8C32_00865</name>
</gene>
<protein>
    <recommendedName>
        <fullName evidence="1">Exostosin GT47 domain-containing protein</fullName>
    </recommendedName>
</protein>
<dbReference type="Pfam" id="PF03016">
    <property type="entry name" value="Exostosin_GT47"/>
    <property type="match status" value="1"/>
</dbReference>
<name>A0A1E5TBX8_9FLAO</name>
<keyword evidence="3" id="KW-1185">Reference proteome</keyword>
<organism evidence="2 3">
    <name type="scientific">Flavivirga aquatica</name>
    <dbReference type="NCBI Taxonomy" id="1849968"/>
    <lineage>
        <taxon>Bacteria</taxon>
        <taxon>Pseudomonadati</taxon>
        <taxon>Bacteroidota</taxon>
        <taxon>Flavobacteriia</taxon>
        <taxon>Flavobacteriales</taxon>
        <taxon>Flavobacteriaceae</taxon>
        <taxon>Flavivirga</taxon>
    </lineage>
</organism>
<dbReference type="InterPro" id="IPR040911">
    <property type="entry name" value="Exostosin_GT47"/>
</dbReference>
<accession>A0A1E5TBX8</accession>
<evidence type="ECO:0000313" key="2">
    <source>
        <dbReference type="EMBL" id="OEK08860.1"/>
    </source>
</evidence>
<evidence type="ECO:0000259" key="1">
    <source>
        <dbReference type="Pfam" id="PF03016"/>
    </source>
</evidence>
<comment type="caution">
    <text evidence="2">The sequence shown here is derived from an EMBL/GenBank/DDBJ whole genome shotgun (WGS) entry which is preliminary data.</text>
</comment>
<sequence>MLVLKNNGNKACIGVLNYNTETMLKLYTDKTFLTEVHRRHVFPLLFDLHFQKNTTLLNYYELTDTIANCDIVVFPIDYNSFYKFNKAFKNLNDEAKKYKKRIWIYTSGDYGFTVYIPNSYNFRLGGFNSKLDSNTFILPSFINDPYKNVLKQSFLTLEKKTKPNIGFVGHSQSGLIKFVKEYLSYLKSNLKRKFENKLEDKQTFYPSSIKRARYLGILTRNKKIDTDFILRNNYRGGVKNKIEKEQSTKEFYENMYNSAYTFCSRGVGNFSVRFYETLAMGRIPVLLNTDCRLPLENKIKWEKHIVIIQENKSNTLAQKILEFHESKSNLEFQALQKSNRMLWETHLRRDAYFIKIHNSFINIENRNNV</sequence>
<dbReference type="STRING" id="1849968.A8C32_00865"/>
<dbReference type="EMBL" id="MDJD01000028">
    <property type="protein sequence ID" value="OEK08860.1"/>
    <property type="molecule type" value="Genomic_DNA"/>
</dbReference>
<proteinExistence type="predicted"/>
<reference evidence="2 3" key="1">
    <citation type="submission" date="2016-05" db="EMBL/GenBank/DDBJ databases">
        <title>Draft Genome Sequence of Algibacter sp. Strain SK-16 Isolated from the Surface Water of Aburatsubo Inlet.</title>
        <authorList>
            <person name="Wong S.-K."/>
            <person name="Yoshizawa S."/>
            <person name="Nakajima Y."/>
            <person name="Ogura Y."/>
            <person name="Tetsuya H."/>
            <person name="Hamasaki K."/>
        </authorList>
    </citation>
    <scope>NUCLEOTIDE SEQUENCE [LARGE SCALE GENOMIC DNA]</scope>
    <source>
        <strain evidence="2 3">SK-16</strain>
    </source>
</reference>
<dbReference type="Proteomes" id="UP000095713">
    <property type="component" value="Unassembled WGS sequence"/>
</dbReference>
<dbReference type="AlphaFoldDB" id="A0A1E5TBX8"/>